<evidence type="ECO:0000259" key="3">
    <source>
        <dbReference type="Pfam" id="PF21317"/>
    </source>
</evidence>
<name>A0A1B6MT37_9HEMI</name>
<gene>
    <name evidence="5" type="ORF">g.1158</name>
</gene>
<dbReference type="InterPro" id="IPR001944">
    <property type="entry name" value="Glycoside_Hdrlase_35"/>
</dbReference>
<dbReference type="PANTHER" id="PTHR23421">
    <property type="entry name" value="BETA-GALACTOSIDASE RELATED"/>
    <property type="match status" value="1"/>
</dbReference>
<dbReference type="AlphaFoldDB" id="A0A1B6MT37"/>
<evidence type="ECO:0000256" key="2">
    <source>
        <dbReference type="ARBA" id="ARBA00023295"/>
    </source>
</evidence>
<dbReference type="InterPro" id="IPR048913">
    <property type="entry name" value="BetaGal_gal-bd"/>
</dbReference>
<dbReference type="Pfam" id="PF21317">
    <property type="entry name" value="BetaGal_ABD_1"/>
    <property type="match status" value="1"/>
</dbReference>
<organism evidence="5">
    <name type="scientific">Graphocephala atropunctata</name>
    <dbReference type="NCBI Taxonomy" id="36148"/>
    <lineage>
        <taxon>Eukaryota</taxon>
        <taxon>Metazoa</taxon>
        <taxon>Ecdysozoa</taxon>
        <taxon>Arthropoda</taxon>
        <taxon>Hexapoda</taxon>
        <taxon>Insecta</taxon>
        <taxon>Pterygota</taxon>
        <taxon>Neoptera</taxon>
        <taxon>Paraneoptera</taxon>
        <taxon>Hemiptera</taxon>
        <taxon>Auchenorrhyncha</taxon>
        <taxon>Membracoidea</taxon>
        <taxon>Cicadellidae</taxon>
        <taxon>Cicadellinae</taxon>
        <taxon>Cicadellini</taxon>
        <taxon>Graphocephala</taxon>
    </lineage>
</organism>
<evidence type="ECO:0000256" key="1">
    <source>
        <dbReference type="ARBA" id="ARBA00022801"/>
    </source>
</evidence>
<dbReference type="GO" id="GO:0005975">
    <property type="term" value="P:carbohydrate metabolic process"/>
    <property type="evidence" value="ECO:0007669"/>
    <property type="project" value="InterPro"/>
</dbReference>
<dbReference type="SUPFAM" id="SSF49785">
    <property type="entry name" value="Galactose-binding domain-like"/>
    <property type="match status" value="1"/>
</dbReference>
<evidence type="ECO:0000259" key="4">
    <source>
        <dbReference type="Pfam" id="PF21467"/>
    </source>
</evidence>
<feature type="domain" description="Beta-galactosidase 1-like first all-beta" evidence="3">
    <location>
        <begin position="95"/>
        <end position="194"/>
    </location>
</feature>
<dbReference type="InterPro" id="IPR048912">
    <property type="entry name" value="BetaGal1-like_ABD1"/>
</dbReference>
<evidence type="ECO:0008006" key="6">
    <source>
        <dbReference type="Google" id="ProtNLM"/>
    </source>
</evidence>
<evidence type="ECO:0000313" key="5">
    <source>
        <dbReference type="EMBL" id="JAT39055.1"/>
    </source>
</evidence>
<protein>
    <recommendedName>
        <fullName evidence="6">Beta-galactosidase</fullName>
    </recommendedName>
</protein>
<keyword evidence="1" id="KW-0378">Hydrolase</keyword>
<dbReference type="EMBL" id="GEBQ01000922">
    <property type="protein sequence ID" value="JAT39055.1"/>
    <property type="molecule type" value="Transcribed_RNA"/>
</dbReference>
<feature type="domain" description="Beta-galactosidase galactose-binding" evidence="4">
    <location>
        <begin position="242"/>
        <end position="299"/>
    </location>
</feature>
<dbReference type="Pfam" id="PF21467">
    <property type="entry name" value="BetaGal_gal-bd"/>
    <property type="match status" value="1"/>
</dbReference>
<keyword evidence="2" id="KW-0326">Glycosidase</keyword>
<reference evidence="5" key="1">
    <citation type="submission" date="2015-11" db="EMBL/GenBank/DDBJ databases">
        <title>De novo transcriptome assembly of four potential Pierce s Disease insect vectors from Arizona vineyards.</title>
        <authorList>
            <person name="Tassone E.E."/>
        </authorList>
    </citation>
    <scope>NUCLEOTIDE SEQUENCE</scope>
</reference>
<accession>A0A1B6MT37</accession>
<feature type="non-terminal residue" evidence="5">
    <location>
        <position position="1"/>
    </location>
</feature>
<sequence>SYHPHTTSFDFDALLTEAGEYTSKYWVTLELFRSVHPSLFHPPPPDTTPPRRLSLTLAPTQELSWADIVRKLPDQVSGGIHFVAMEDLPEVEYGRQSYGYVRYSLDIRVAQRKSRLRLLGRIRDVVIVMVDGWRVGPRLPTDTRQFGFWDSENDLLELDVTPGVHRLELLLENCGRISYSHKLDWLADKKGLDPNNKIVLQYANPVSKLNVTGMPFQSHWVTSLTGWKDRVRYEEKGAPSLIRSTFYLTRDLIMDTHLDISDWGKGAVFINGFNIGRYFCGSPHQTLYIPAPLLREGENSIVVFEHYFNPYLMKLVPDPIYLQ</sequence>
<dbReference type="InterPro" id="IPR008979">
    <property type="entry name" value="Galactose-bd-like_sf"/>
</dbReference>
<proteinExistence type="predicted"/>
<dbReference type="Gene3D" id="2.60.120.260">
    <property type="entry name" value="Galactose-binding domain-like"/>
    <property type="match status" value="2"/>
</dbReference>
<dbReference type="GO" id="GO:0004553">
    <property type="term" value="F:hydrolase activity, hydrolyzing O-glycosyl compounds"/>
    <property type="evidence" value="ECO:0007669"/>
    <property type="project" value="InterPro"/>
</dbReference>